<evidence type="ECO:0000313" key="2">
    <source>
        <dbReference type="EMBL" id="SUD28467.1"/>
    </source>
</evidence>
<evidence type="ECO:0000313" key="3">
    <source>
        <dbReference type="Proteomes" id="UP000255125"/>
    </source>
</evidence>
<feature type="compositionally biased region" description="Polar residues" evidence="1">
    <location>
        <begin position="47"/>
        <end position="64"/>
    </location>
</feature>
<protein>
    <submittedName>
        <fullName evidence="2">Uncharacterized protein</fullName>
    </submittedName>
</protein>
<evidence type="ECO:0000256" key="1">
    <source>
        <dbReference type="SAM" id="MobiDB-lite"/>
    </source>
</evidence>
<sequence length="64" mass="7091">MLPHPTLDKLQTLPPVSAVLASHSLHRTTFFSPAVRLRQRKPGGGEPNSSRFRTLTVEQQGTNQ</sequence>
<reference evidence="2 3" key="1">
    <citation type="submission" date="2018-06" db="EMBL/GenBank/DDBJ databases">
        <authorList>
            <consortium name="Pathogen Informatics"/>
            <person name="Doyle S."/>
        </authorList>
    </citation>
    <scope>NUCLEOTIDE SEQUENCE [LARGE SCALE GENOMIC DNA]</scope>
    <source>
        <strain evidence="2 3">NCTC10392</strain>
    </source>
</reference>
<gene>
    <name evidence="2" type="ORF">NCTC10392_00836</name>
</gene>
<accession>A0A379I7K7</accession>
<proteinExistence type="predicted"/>
<dbReference type="AlphaFoldDB" id="A0A379I7K7"/>
<dbReference type="Proteomes" id="UP000255125">
    <property type="component" value="Unassembled WGS sequence"/>
</dbReference>
<dbReference type="EMBL" id="UGUS01000002">
    <property type="protein sequence ID" value="SUD28467.1"/>
    <property type="molecule type" value="Genomic_DNA"/>
</dbReference>
<feature type="region of interest" description="Disordered" evidence="1">
    <location>
        <begin position="35"/>
        <end position="64"/>
    </location>
</feature>
<name>A0A379I7K7_PSEFL</name>
<organism evidence="2 3">
    <name type="scientific">Pseudomonas fluorescens</name>
    <dbReference type="NCBI Taxonomy" id="294"/>
    <lineage>
        <taxon>Bacteria</taxon>
        <taxon>Pseudomonadati</taxon>
        <taxon>Pseudomonadota</taxon>
        <taxon>Gammaproteobacteria</taxon>
        <taxon>Pseudomonadales</taxon>
        <taxon>Pseudomonadaceae</taxon>
        <taxon>Pseudomonas</taxon>
    </lineage>
</organism>